<dbReference type="GO" id="GO:0005525">
    <property type="term" value="F:GTP binding"/>
    <property type="evidence" value="ECO:0007669"/>
    <property type="project" value="UniProtKB-UniRule"/>
</dbReference>
<keyword evidence="5 12" id="KW-0547">Nucleotide-binding</keyword>
<dbReference type="GO" id="GO:0046872">
    <property type="term" value="F:metal ion binding"/>
    <property type="evidence" value="ECO:0007669"/>
    <property type="project" value="UniProtKB-KW"/>
</dbReference>
<feature type="binding site" evidence="12">
    <location>
        <position position="265"/>
    </location>
    <ligand>
        <name>[4Fe-4S] cluster</name>
        <dbReference type="ChEBI" id="CHEBI:49883"/>
        <label>2</label>
        <note>4Fe-4S-substrate</note>
    </ligand>
</feature>
<feature type="binding site" evidence="12">
    <location>
        <position position="79"/>
    </location>
    <ligand>
        <name>S-adenosyl-L-methionine</name>
        <dbReference type="ChEBI" id="CHEBI:59789"/>
    </ligand>
</feature>
<feature type="binding site" evidence="12">
    <location>
        <position position="108"/>
    </location>
    <ligand>
        <name>GTP</name>
        <dbReference type="ChEBI" id="CHEBI:37565"/>
    </ligand>
</feature>
<evidence type="ECO:0000256" key="5">
    <source>
        <dbReference type="ARBA" id="ARBA00022741"/>
    </source>
</evidence>
<dbReference type="InterPro" id="IPR058240">
    <property type="entry name" value="rSAM_sf"/>
</dbReference>
<dbReference type="InterPro" id="IPR040064">
    <property type="entry name" value="MoaA-like"/>
</dbReference>
<feature type="binding site" evidence="12">
    <location>
        <position position="40"/>
    </location>
    <ligand>
        <name>[4Fe-4S] cluster</name>
        <dbReference type="ChEBI" id="CHEBI:49883"/>
        <label>1</label>
        <note>4Fe-4S-S-AdoMet</note>
    </ligand>
</feature>
<keyword evidence="10 12" id="KW-0456">Lyase</keyword>
<dbReference type="GO" id="GO:0006777">
    <property type="term" value="P:Mo-molybdopterin cofactor biosynthetic process"/>
    <property type="evidence" value="ECO:0007669"/>
    <property type="project" value="UniProtKB-UniRule"/>
</dbReference>
<keyword evidence="3 12" id="KW-0949">S-adenosyl-L-methionine</keyword>
<keyword evidence="4 12" id="KW-0479">Metal-binding</keyword>
<dbReference type="EMBL" id="JAJVKT010000037">
    <property type="protein sequence ID" value="MCE7511026.1"/>
    <property type="molecule type" value="Genomic_DNA"/>
</dbReference>
<dbReference type="Pfam" id="PF06463">
    <property type="entry name" value="Mob_synth_C"/>
    <property type="match status" value="1"/>
</dbReference>
<keyword evidence="8 12" id="KW-0342">GTP-binding</keyword>
<keyword evidence="7 12" id="KW-0411">Iron-sulfur</keyword>
<evidence type="ECO:0000313" key="14">
    <source>
        <dbReference type="EMBL" id="MCE7511026.1"/>
    </source>
</evidence>
<dbReference type="AlphaFoldDB" id="A0A9Q3W8N4"/>
<evidence type="ECO:0000256" key="11">
    <source>
        <dbReference type="ARBA" id="ARBA00048697"/>
    </source>
</evidence>
<feature type="binding site" evidence="12">
    <location>
        <position position="26"/>
    </location>
    <ligand>
        <name>GTP</name>
        <dbReference type="ChEBI" id="CHEBI:37565"/>
    </ligand>
</feature>
<dbReference type="InterPro" id="IPR013483">
    <property type="entry name" value="MoaA"/>
</dbReference>
<feature type="binding site" evidence="12">
    <location>
        <position position="75"/>
    </location>
    <ligand>
        <name>GTP</name>
        <dbReference type="ChEBI" id="CHEBI:37565"/>
    </ligand>
</feature>
<dbReference type="GO" id="GO:0061799">
    <property type="term" value="F:cyclic pyranopterin monophosphate synthase activity"/>
    <property type="evidence" value="ECO:0007669"/>
    <property type="project" value="TreeGrafter"/>
</dbReference>
<comment type="cofactor">
    <cofactor evidence="12">
        <name>[4Fe-4S] cluster</name>
        <dbReference type="ChEBI" id="CHEBI:49883"/>
    </cofactor>
    <text evidence="12">Binds 2 [4Fe-4S] clusters. Binds 1 [4Fe-4S] cluster coordinated with 3 cysteines and an exchangeable S-adenosyl-L-methionine and 1 [4Fe-4S] cluster coordinated with 3 cysteines and the GTP-derived substrate.</text>
</comment>
<dbReference type="SFLD" id="SFLDS00029">
    <property type="entry name" value="Radical_SAM"/>
    <property type="match status" value="1"/>
</dbReference>
<evidence type="ECO:0000256" key="4">
    <source>
        <dbReference type="ARBA" id="ARBA00022723"/>
    </source>
</evidence>
<evidence type="ECO:0000256" key="1">
    <source>
        <dbReference type="ARBA" id="ARBA00012167"/>
    </source>
</evidence>
<reference evidence="14" key="1">
    <citation type="submission" date="2022-01" db="EMBL/GenBank/DDBJ databases">
        <authorList>
            <person name="Karlyshev A.V."/>
            <person name="Jaspars M."/>
        </authorList>
    </citation>
    <scope>NUCLEOTIDE SEQUENCE</scope>
    <source>
        <strain evidence="14">AGSA3-2</strain>
    </source>
</reference>
<sequence length="334" mass="37784">MGIAFEPLLVKEPLQDRFGRVKRKLRLSLTDRCNFRCRYCMPEHPQWLPGRELMDREELLRLATLFVDNGIEELRLTGGEPLLRKDVVACVAALSRLREHGLKRLSMTTNGTRLPALLDDLIEAGLDDLNISLDAVDEGRFQALTRRPLAPVLAGIEKARDSGLPVKLNAVLIQGYNDDQILPLTHWAKARDLPLRFIEYMPLDEPGRWREEQVVSEARILDTLAGHYRIEALPRGAAPATEYRLDERYTLGVISTVTRPFCADCDRLRLTANGHLYTCLFARQGHDLLTPLRGGESEAQLRRRIEQRVWHKDAGYAATPGPVDRPITMHGMGG</sequence>
<feature type="binding site" evidence="12">
    <location>
        <position position="201"/>
    </location>
    <ligand>
        <name>S-adenosyl-L-methionine</name>
        <dbReference type="ChEBI" id="CHEBI:59789"/>
    </ligand>
</feature>
<gene>
    <name evidence="12 14" type="primary">moaA</name>
    <name evidence="14" type="ORF">LZG35_20520</name>
</gene>
<dbReference type="InterPro" id="IPR013785">
    <property type="entry name" value="Aldolase_TIM"/>
</dbReference>
<evidence type="ECO:0000256" key="7">
    <source>
        <dbReference type="ARBA" id="ARBA00023014"/>
    </source>
</evidence>
<keyword evidence="2 12" id="KW-0004">4Fe-4S</keyword>
<name>A0A9Q3W8N4_9GAMM</name>
<feature type="binding site" evidence="12">
    <location>
        <position position="33"/>
    </location>
    <ligand>
        <name>[4Fe-4S] cluster</name>
        <dbReference type="ChEBI" id="CHEBI:49883"/>
        <label>1</label>
        <note>4Fe-4S-S-AdoMet</note>
    </ligand>
</feature>
<dbReference type="SMART" id="SM00729">
    <property type="entry name" value="Elp3"/>
    <property type="match status" value="1"/>
</dbReference>
<dbReference type="Proteomes" id="UP001107961">
    <property type="component" value="Unassembled WGS sequence"/>
</dbReference>
<comment type="caution">
    <text evidence="14">The sequence shown here is derived from an EMBL/GenBank/DDBJ whole genome shotgun (WGS) entry which is preliminary data.</text>
</comment>
<keyword evidence="6 12" id="KW-0408">Iron</keyword>
<protein>
    <recommendedName>
        <fullName evidence="1 12">GTP 3',8-cyclase</fullName>
        <ecNumber evidence="1 12">4.1.99.22</ecNumber>
    </recommendedName>
    <alternativeName>
        <fullName evidence="12">Molybdenum cofactor biosynthesis protein A</fullName>
    </alternativeName>
</protein>
<evidence type="ECO:0000256" key="10">
    <source>
        <dbReference type="ARBA" id="ARBA00023239"/>
    </source>
</evidence>
<dbReference type="PROSITE" id="PS51918">
    <property type="entry name" value="RADICAL_SAM"/>
    <property type="match status" value="1"/>
</dbReference>
<dbReference type="RefSeq" id="WP_051414163.1">
    <property type="nucleotide sequence ID" value="NZ_CBDDTQ010000003.1"/>
</dbReference>
<feature type="binding site" evidence="12">
    <location>
        <position position="167"/>
    </location>
    <ligand>
        <name>GTP</name>
        <dbReference type="ChEBI" id="CHEBI:37565"/>
    </ligand>
</feature>
<comment type="function">
    <text evidence="12">Catalyzes the cyclization of GTP to (8S)-3',8-cyclo-7,8-dihydroguanosine 5'-triphosphate.</text>
</comment>
<dbReference type="InterPro" id="IPR050105">
    <property type="entry name" value="MoCo_biosynth_MoaA/MoaC"/>
</dbReference>
<keyword evidence="9 12" id="KW-0501">Molybdenum cofactor biosynthesis</keyword>
<dbReference type="CDD" id="cd01335">
    <property type="entry name" value="Radical_SAM"/>
    <property type="match status" value="1"/>
</dbReference>
<comment type="similarity">
    <text evidence="12">Belongs to the radical SAM superfamily. MoaA family.</text>
</comment>
<dbReference type="KEGG" id="axe:P40_02780"/>
<evidence type="ECO:0000256" key="2">
    <source>
        <dbReference type="ARBA" id="ARBA00022485"/>
    </source>
</evidence>
<dbReference type="SUPFAM" id="SSF102114">
    <property type="entry name" value="Radical SAM enzymes"/>
    <property type="match status" value="1"/>
</dbReference>
<accession>A0A9Q3W8N4</accession>
<feature type="domain" description="Radical SAM core" evidence="13">
    <location>
        <begin position="17"/>
        <end position="231"/>
    </location>
</feature>
<dbReference type="NCBIfam" id="TIGR02666">
    <property type="entry name" value="moaA"/>
    <property type="match status" value="1"/>
</dbReference>
<dbReference type="SFLD" id="SFLDG01067">
    <property type="entry name" value="SPASM/twitch_domain_containing"/>
    <property type="match status" value="1"/>
</dbReference>
<dbReference type="InterPro" id="IPR007197">
    <property type="entry name" value="rSAM"/>
</dbReference>
<evidence type="ECO:0000259" key="13">
    <source>
        <dbReference type="PROSITE" id="PS51918"/>
    </source>
</evidence>
<feature type="binding site" evidence="12">
    <location>
        <position position="132"/>
    </location>
    <ligand>
        <name>S-adenosyl-L-methionine</name>
        <dbReference type="ChEBI" id="CHEBI:59789"/>
    </ligand>
</feature>
<feature type="binding site" evidence="12">
    <location>
        <position position="262"/>
    </location>
    <ligand>
        <name>[4Fe-4S] cluster</name>
        <dbReference type="ChEBI" id="CHEBI:49883"/>
        <label>2</label>
        <note>4Fe-4S-substrate</note>
    </ligand>
</feature>
<feature type="binding site" evidence="12">
    <location>
        <position position="39"/>
    </location>
    <ligand>
        <name>S-adenosyl-L-methionine</name>
        <dbReference type="ChEBI" id="CHEBI:59789"/>
    </ligand>
</feature>
<evidence type="ECO:0000256" key="3">
    <source>
        <dbReference type="ARBA" id="ARBA00022691"/>
    </source>
</evidence>
<dbReference type="InterPro" id="IPR010505">
    <property type="entry name" value="MoaA_twitch"/>
</dbReference>
<evidence type="ECO:0000256" key="6">
    <source>
        <dbReference type="ARBA" id="ARBA00023004"/>
    </source>
</evidence>
<comment type="catalytic activity">
    <reaction evidence="11 12">
        <text>GTP + AH2 + S-adenosyl-L-methionine = (8S)-3',8-cyclo-7,8-dihydroguanosine 5'-triphosphate + 5'-deoxyadenosine + L-methionine + A + H(+)</text>
        <dbReference type="Rhea" id="RHEA:49576"/>
        <dbReference type="ChEBI" id="CHEBI:13193"/>
        <dbReference type="ChEBI" id="CHEBI:15378"/>
        <dbReference type="ChEBI" id="CHEBI:17319"/>
        <dbReference type="ChEBI" id="CHEBI:17499"/>
        <dbReference type="ChEBI" id="CHEBI:37565"/>
        <dbReference type="ChEBI" id="CHEBI:57844"/>
        <dbReference type="ChEBI" id="CHEBI:59789"/>
        <dbReference type="ChEBI" id="CHEBI:131766"/>
        <dbReference type="EC" id="4.1.99.22"/>
    </reaction>
</comment>
<feature type="binding site" evidence="12">
    <location>
        <position position="37"/>
    </location>
    <ligand>
        <name>[4Fe-4S] cluster</name>
        <dbReference type="ChEBI" id="CHEBI:49883"/>
        <label>1</label>
        <note>4Fe-4S-S-AdoMet</note>
    </ligand>
</feature>
<evidence type="ECO:0000256" key="9">
    <source>
        <dbReference type="ARBA" id="ARBA00023150"/>
    </source>
</evidence>
<dbReference type="Pfam" id="PF04055">
    <property type="entry name" value="Radical_SAM"/>
    <property type="match status" value="1"/>
</dbReference>
<feature type="binding site" evidence="12">
    <location>
        <position position="279"/>
    </location>
    <ligand>
        <name>[4Fe-4S] cluster</name>
        <dbReference type="ChEBI" id="CHEBI:49883"/>
        <label>2</label>
        <note>4Fe-4S-substrate</note>
    </ligand>
</feature>
<dbReference type="GeneID" id="94685326"/>
<dbReference type="PROSITE" id="PS01305">
    <property type="entry name" value="MOAA_NIFB_PQQE"/>
    <property type="match status" value="1"/>
</dbReference>
<dbReference type="PANTHER" id="PTHR22960">
    <property type="entry name" value="MOLYBDOPTERIN COFACTOR SYNTHESIS PROTEIN A"/>
    <property type="match status" value="1"/>
</dbReference>
<dbReference type="GO" id="GO:0051539">
    <property type="term" value="F:4 iron, 4 sulfur cluster binding"/>
    <property type="evidence" value="ECO:0007669"/>
    <property type="project" value="UniProtKB-UniRule"/>
</dbReference>
<comment type="subunit">
    <text evidence="12">Monomer and homodimer.</text>
</comment>
<dbReference type="HAMAP" id="MF_01225_B">
    <property type="entry name" value="MoaA_B"/>
    <property type="match status" value="1"/>
</dbReference>
<dbReference type="Gene3D" id="3.20.20.70">
    <property type="entry name" value="Aldolase class I"/>
    <property type="match status" value="1"/>
</dbReference>
<dbReference type="SFLD" id="SFLDG01386">
    <property type="entry name" value="main_SPASM_domain-containing"/>
    <property type="match status" value="1"/>
</dbReference>
<evidence type="ECO:0000313" key="15">
    <source>
        <dbReference type="Proteomes" id="UP001107961"/>
    </source>
</evidence>
<evidence type="ECO:0000256" key="8">
    <source>
        <dbReference type="ARBA" id="ARBA00023134"/>
    </source>
</evidence>
<organism evidence="14 15">
    <name type="scientific">Alloalcanivorax xenomutans</name>
    <dbReference type="NCBI Taxonomy" id="1094342"/>
    <lineage>
        <taxon>Bacteria</taxon>
        <taxon>Pseudomonadati</taxon>
        <taxon>Pseudomonadota</taxon>
        <taxon>Gammaproteobacteria</taxon>
        <taxon>Oceanospirillales</taxon>
        <taxon>Alcanivoracaceae</taxon>
        <taxon>Alloalcanivorax</taxon>
    </lineage>
</organism>
<dbReference type="InterPro" id="IPR006638">
    <property type="entry name" value="Elp3/MiaA/NifB-like_rSAM"/>
</dbReference>
<dbReference type="EC" id="4.1.99.22" evidence="1 12"/>
<evidence type="ECO:0000256" key="12">
    <source>
        <dbReference type="HAMAP-Rule" id="MF_01225"/>
    </source>
</evidence>
<feature type="binding site" evidence="12">
    <location>
        <begin position="267"/>
        <end position="269"/>
    </location>
    <ligand>
        <name>GTP</name>
        <dbReference type="ChEBI" id="CHEBI:37565"/>
    </ligand>
</feature>
<dbReference type="SFLD" id="SFLDG01383">
    <property type="entry name" value="cyclic_pyranopterin_phosphate"/>
    <property type="match status" value="1"/>
</dbReference>
<keyword evidence="15" id="KW-1185">Reference proteome</keyword>
<dbReference type="GO" id="GO:0061798">
    <property type="term" value="F:GTP 3',8'-cyclase activity"/>
    <property type="evidence" value="ECO:0007669"/>
    <property type="project" value="UniProtKB-UniRule"/>
</dbReference>
<comment type="pathway">
    <text evidence="12">Cofactor biosynthesis; molybdopterin biosynthesis.</text>
</comment>
<proteinExistence type="inferred from homology"/>
<dbReference type="PANTHER" id="PTHR22960:SF0">
    <property type="entry name" value="MOLYBDENUM COFACTOR BIOSYNTHESIS PROTEIN 1"/>
    <property type="match status" value="1"/>
</dbReference>
<dbReference type="CDD" id="cd21117">
    <property type="entry name" value="Twitch_MoaA"/>
    <property type="match status" value="1"/>
</dbReference>
<dbReference type="InterPro" id="IPR000385">
    <property type="entry name" value="MoaA_NifB_PqqE_Fe-S-bd_CS"/>
</dbReference>
<dbReference type="GO" id="GO:1904047">
    <property type="term" value="F:S-adenosyl-L-methionine binding"/>
    <property type="evidence" value="ECO:0007669"/>
    <property type="project" value="UniProtKB-UniRule"/>
</dbReference>